<organism evidence="2 3">
    <name type="scientific">Burkholderia cenocepacia</name>
    <dbReference type="NCBI Taxonomy" id="95486"/>
    <lineage>
        <taxon>Bacteria</taxon>
        <taxon>Pseudomonadati</taxon>
        <taxon>Pseudomonadota</taxon>
        <taxon>Betaproteobacteria</taxon>
        <taxon>Burkholderiales</taxon>
        <taxon>Burkholderiaceae</taxon>
        <taxon>Burkholderia</taxon>
        <taxon>Burkholderia cepacia complex</taxon>
    </lineage>
</organism>
<proteinExistence type="predicted"/>
<dbReference type="Proteomes" id="UP000191686">
    <property type="component" value="Unassembled WGS sequence"/>
</dbReference>
<comment type="caution">
    <text evidence="2">The sequence shown here is derived from an EMBL/GenBank/DDBJ whole genome shotgun (WGS) entry which is preliminary data.</text>
</comment>
<dbReference type="RefSeq" id="WP_256870238.1">
    <property type="nucleotide sequence ID" value="NZ_CAJPGF010000010.1"/>
</dbReference>
<gene>
    <name evidence="2" type="ORF">UE95_017220</name>
</gene>
<reference evidence="2 3" key="1">
    <citation type="journal article" date="2017" name="Front. Microbiol.">
        <title>Genomics reveals a unique clone of Burkholderia cenocepacia harbouring an actively excising novel genomic island.</title>
        <authorList>
            <person name="Patil P."/>
            <person name="Mali S."/>
            <person name="Midha S."/>
            <person name="Gautam V."/>
            <person name="Dash L."/>
            <person name="Kumar S."/>
            <person name="Shastri J."/>
            <person name="Singhal L."/>
            <person name="Patil P.B."/>
        </authorList>
    </citation>
    <scope>NUCLEOTIDE SEQUENCE [LARGE SCALE GENOMIC DNA]</scope>
    <source>
        <strain evidence="2 3">BC-19</strain>
    </source>
</reference>
<evidence type="ECO:0000313" key="3">
    <source>
        <dbReference type="Proteomes" id="UP000191686"/>
    </source>
</evidence>
<dbReference type="EMBL" id="JYMX02000012">
    <property type="protein sequence ID" value="MCW3713034.1"/>
    <property type="molecule type" value="Genomic_DNA"/>
</dbReference>
<sequence length="114" mass="11860">MARIAPLLPDGRNGVVPTHGGRPGHRWRPVAGRPERAAASGAYATASARRATYFLREKLTWINSSTPPSATGAGNGATQVEIAKSEAGPCEHAGAGPVAVDRARSGFARPRPPR</sequence>
<dbReference type="AlphaFoldDB" id="A0ABD4UGC4"/>
<name>A0ABD4UGC4_9BURK</name>
<evidence type="ECO:0000256" key="1">
    <source>
        <dbReference type="SAM" id="MobiDB-lite"/>
    </source>
</evidence>
<accession>A0ABD4UGC4</accession>
<feature type="region of interest" description="Disordered" evidence="1">
    <location>
        <begin position="87"/>
        <end position="114"/>
    </location>
</feature>
<feature type="region of interest" description="Disordered" evidence="1">
    <location>
        <begin position="1"/>
        <end position="30"/>
    </location>
</feature>
<reference evidence="2 3" key="2">
    <citation type="journal article" date="2017" name="Front. Microbiol.">
        <title>Genomics Reveals a Unique Clone of Burkholderia cenocepacia Harboring an Actively Excising Novel Genomic Island.</title>
        <authorList>
            <person name="Patil P.P."/>
            <person name="Mali S."/>
            <person name="Midha S."/>
            <person name="Gautam V."/>
            <person name="Dash L."/>
            <person name="Kumar S."/>
            <person name="Shastri J."/>
            <person name="Singhal L."/>
            <person name="Patil P.B."/>
        </authorList>
    </citation>
    <scope>NUCLEOTIDE SEQUENCE [LARGE SCALE GENOMIC DNA]</scope>
    <source>
        <strain evidence="2 3">BC-19</strain>
    </source>
</reference>
<evidence type="ECO:0000313" key="2">
    <source>
        <dbReference type="EMBL" id="MCW3713034.1"/>
    </source>
</evidence>
<protein>
    <submittedName>
        <fullName evidence="2">Uncharacterized protein</fullName>
    </submittedName>
</protein>